<organism evidence="2 3">
    <name type="scientific">Dinoponera quadriceps</name>
    <name type="common">South American ant</name>
    <dbReference type="NCBI Taxonomy" id="609295"/>
    <lineage>
        <taxon>Eukaryota</taxon>
        <taxon>Metazoa</taxon>
        <taxon>Ecdysozoa</taxon>
        <taxon>Arthropoda</taxon>
        <taxon>Hexapoda</taxon>
        <taxon>Insecta</taxon>
        <taxon>Pterygota</taxon>
        <taxon>Neoptera</taxon>
        <taxon>Endopterygota</taxon>
        <taxon>Hymenoptera</taxon>
        <taxon>Apocrita</taxon>
        <taxon>Aculeata</taxon>
        <taxon>Formicoidea</taxon>
        <taxon>Formicidae</taxon>
        <taxon>Ponerinae</taxon>
        <taxon>Ponerini</taxon>
        <taxon>Dinoponera</taxon>
    </lineage>
</organism>
<accession>A0A6P3X671</accession>
<protein>
    <submittedName>
        <fullName evidence="3">Ejaculatory bulb-specific protein 3-like</fullName>
    </submittedName>
</protein>
<dbReference type="InterPro" id="IPR036682">
    <property type="entry name" value="OS_D_A10/PebIII_sf"/>
</dbReference>
<reference evidence="3" key="1">
    <citation type="submission" date="2025-08" db="UniProtKB">
        <authorList>
            <consortium name="RefSeq"/>
        </authorList>
    </citation>
    <scope>IDENTIFICATION</scope>
</reference>
<evidence type="ECO:0000313" key="3">
    <source>
        <dbReference type="RefSeq" id="XP_014473399.1"/>
    </source>
</evidence>
<dbReference type="SUPFAM" id="SSF100910">
    <property type="entry name" value="Chemosensory protein Csp2"/>
    <property type="match status" value="1"/>
</dbReference>
<name>A0A6P3X671_DINQU</name>
<dbReference type="RefSeq" id="XP_014473399.1">
    <property type="nucleotide sequence ID" value="XM_014617913.1"/>
</dbReference>
<gene>
    <name evidence="3" type="primary">LOC106743745</name>
</gene>
<feature type="chain" id="PRO_5028309611" evidence="1">
    <location>
        <begin position="20"/>
        <end position="131"/>
    </location>
</feature>
<dbReference type="AlphaFoldDB" id="A0A6P3X671"/>
<keyword evidence="2" id="KW-1185">Reference proteome</keyword>
<dbReference type="Gene3D" id="1.10.2080.10">
    <property type="entry name" value="Insect odorant-binding protein A10/Ejaculatory bulb-specific protein 3"/>
    <property type="match status" value="1"/>
</dbReference>
<dbReference type="PANTHER" id="PTHR11257:SF12">
    <property type="entry name" value="EJACULATORY BULB-SPECIFIC PROTEIN 3-RELATED"/>
    <property type="match status" value="1"/>
</dbReference>
<dbReference type="Proteomes" id="UP000515204">
    <property type="component" value="Unplaced"/>
</dbReference>
<proteinExistence type="predicted"/>
<keyword evidence="1" id="KW-0732">Signal</keyword>
<feature type="signal peptide" evidence="1">
    <location>
        <begin position="1"/>
        <end position="19"/>
    </location>
</feature>
<evidence type="ECO:0000256" key="1">
    <source>
        <dbReference type="SAM" id="SignalP"/>
    </source>
</evidence>
<evidence type="ECO:0000313" key="2">
    <source>
        <dbReference type="Proteomes" id="UP000515204"/>
    </source>
</evidence>
<dbReference type="PANTHER" id="PTHR11257">
    <property type="entry name" value="CHEMOSENSORY PROTEIN-RELATED"/>
    <property type="match status" value="1"/>
</dbReference>
<dbReference type="KEGG" id="dqu:106743745"/>
<dbReference type="OrthoDB" id="6344725at2759"/>
<dbReference type="InterPro" id="IPR005055">
    <property type="entry name" value="A10/PebIII"/>
</dbReference>
<sequence>MKFALVCLLTVVAVAYVYARPEEYTHRFDSINIDEILQNDRLLKRYADCLLDRANGKCPAEAVELKKVLGEALETECAKCSDHQKEMVKKVIKFIVINKPDIWSDLKAKYDPEGKYTKKYEDMAKQDGIQL</sequence>
<dbReference type="Pfam" id="PF03392">
    <property type="entry name" value="OS-D"/>
    <property type="match status" value="1"/>
</dbReference>
<dbReference type="GeneID" id="106743745"/>